<evidence type="ECO:0000256" key="1">
    <source>
        <dbReference type="ARBA" id="ARBA00004651"/>
    </source>
</evidence>
<comment type="subcellular location">
    <subcellularLocation>
        <location evidence="1">Cell membrane</location>
        <topology evidence="1">Multi-pass membrane protein</topology>
    </subcellularLocation>
</comment>
<feature type="transmembrane region" description="Helical" evidence="8">
    <location>
        <begin position="128"/>
        <end position="148"/>
    </location>
</feature>
<keyword evidence="5" id="KW-0133">Cell shape</keyword>
<evidence type="ECO:0000256" key="8">
    <source>
        <dbReference type="SAM" id="Phobius"/>
    </source>
</evidence>
<evidence type="ECO:0000256" key="5">
    <source>
        <dbReference type="ARBA" id="ARBA00022960"/>
    </source>
</evidence>
<feature type="transmembrane region" description="Helical" evidence="8">
    <location>
        <begin position="100"/>
        <end position="122"/>
    </location>
</feature>
<accession>A0A433JHT3</accession>
<name>A0A433JHT3_9GAMM</name>
<comment type="caution">
    <text evidence="9">The sequence shown here is derived from an EMBL/GenBank/DDBJ whole genome shotgun (WGS) entry which is preliminary data.</text>
</comment>
<protein>
    <submittedName>
        <fullName evidence="9">Rod shape-determining protein MreD</fullName>
    </submittedName>
</protein>
<evidence type="ECO:0000256" key="6">
    <source>
        <dbReference type="ARBA" id="ARBA00022989"/>
    </source>
</evidence>
<proteinExistence type="inferred from homology"/>
<dbReference type="RefSeq" id="WP_127111436.1">
    <property type="nucleotide sequence ID" value="NZ_RZGR01000028.1"/>
</dbReference>
<evidence type="ECO:0000256" key="7">
    <source>
        <dbReference type="ARBA" id="ARBA00023136"/>
    </source>
</evidence>
<keyword evidence="3" id="KW-1003">Cell membrane</keyword>
<dbReference type="Proteomes" id="UP000288012">
    <property type="component" value="Unassembled WGS sequence"/>
</dbReference>
<keyword evidence="4 8" id="KW-0812">Transmembrane</keyword>
<evidence type="ECO:0000256" key="2">
    <source>
        <dbReference type="ARBA" id="ARBA00007776"/>
    </source>
</evidence>
<dbReference type="NCBIfam" id="TIGR03426">
    <property type="entry name" value="shape_MreD"/>
    <property type="match status" value="1"/>
</dbReference>
<dbReference type="AlphaFoldDB" id="A0A433JHT3"/>
<organism evidence="9 10">
    <name type="scientific">Legionella septentrionalis</name>
    <dbReference type="NCBI Taxonomy" id="2498109"/>
    <lineage>
        <taxon>Bacteria</taxon>
        <taxon>Pseudomonadati</taxon>
        <taxon>Pseudomonadota</taxon>
        <taxon>Gammaproteobacteria</taxon>
        <taxon>Legionellales</taxon>
        <taxon>Legionellaceae</taxon>
        <taxon>Legionella</taxon>
    </lineage>
</organism>
<dbReference type="EMBL" id="RZGR01000028">
    <property type="protein sequence ID" value="RUQ84139.1"/>
    <property type="molecule type" value="Genomic_DNA"/>
</dbReference>
<gene>
    <name evidence="9" type="primary">mreD</name>
    <name evidence="9" type="ORF">EKM59_08950</name>
</gene>
<evidence type="ECO:0000256" key="3">
    <source>
        <dbReference type="ARBA" id="ARBA00022475"/>
    </source>
</evidence>
<dbReference type="InterPro" id="IPR007227">
    <property type="entry name" value="Cell_shape_determining_MreD"/>
</dbReference>
<sequence length="158" mass="17891">MIYVTARFLLSLLLTLILTILPMPEFLMGIRPAWVLLLVLYAQFLMSGHMNVLFLLIIGLCLDVLLSTVIGEHAFVLLITCWLAAKKGRRFNFFPLGQQMVFIALFCLTYQAVLLLLDAFLGNHYNPIVALSSALLGTVLWPWIRIIADSVFLSKSYR</sequence>
<dbReference type="GO" id="GO:0005886">
    <property type="term" value="C:plasma membrane"/>
    <property type="evidence" value="ECO:0007669"/>
    <property type="project" value="UniProtKB-SubCell"/>
</dbReference>
<evidence type="ECO:0000313" key="10">
    <source>
        <dbReference type="Proteomes" id="UP000288012"/>
    </source>
</evidence>
<comment type="similarity">
    <text evidence="2">Belongs to the MreD family.</text>
</comment>
<dbReference type="PANTHER" id="PTHR37484:SF1">
    <property type="entry name" value="ROD SHAPE-DETERMINING PROTEIN MRED"/>
    <property type="match status" value="1"/>
</dbReference>
<evidence type="ECO:0000313" key="9">
    <source>
        <dbReference type="EMBL" id="RUQ84139.1"/>
    </source>
</evidence>
<dbReference type="PANTHER" id="PTHR37484">
    <property type="entry name" value="ROD SHAPE-DETERMINING PROTEIN MRED"/>
    <property type="match status" value="1"/>
</dbReference>
<keyword evidence="7 8" id="KW-0472">Membrane</keyword>
<evidence type="ECO:0000256" key="4">
    <source>
        <dbReference type="ARBA" id="ARBA00022692"/>
    </source>
</evidence>
<reference evidence="9 10" key="1">
    <citation type="submission" date="2018-12" db="EMBL/GenBank/DDBJ databases">
        <title>Legionella sp,whole genome shotgun sequence.</title>
        <authorList>
            <person name="Wu H."/>
        </authorList>
    </citation>
    <scope>NUCLEOTIDE SEQUENCE [LARGE SCALE GENOMIC DNA]</scope>
    <source>
        <strain evidence="10">km714</strain>
    </source>
</reference>
<keyword evidence="6 8" id="KW-1133">Transmembrane helix</keyword>
<dbReference type="GO" id="GO:0008360">
    <property type="term" value="P:regulation of cell shape"/>
    <property type="evidence" value="ECO:0007669"/>
    <property type="project" value="UniProtKB-KW"/>
</dbReference>
<keyword evidence="10" id="KW-1185">Reference proteome</keyword>
<dbReference type="InterPro" id="IPR026034">
    <property type="entry name" value="MreD_proteobac"/>
</dbReference>
<dbReference type="Pfam" id="PF04093">
    <property type="entry name" value="MreD"/>
    <property type="match status" value="1"/>
</dbReference>
<feature type="transmembrane region" description="Helical" evidence="8">
    <location>
        <begin position="53"/>
        <end position="79"/>
    </location>
</feature>